<keyword evidence="2" id="KW-1185">Reference proteome</keyword>
<proteinExistence type="predicted"/>
<evidence type="ECO:0000313" key="2">
    <source>
        <dbReference type="Proteomes" id="UP000641853"/>
    </source>
</evidence>
<evidence type="ECO:0000313" key="1">
    <source>
        <dbReference type="EMBL" id="KAF7179581.1"/>
    </source>
</evidence>
<accession>A0A8H6QSX7</accession>
<organism evidence="1 2">
    <name type="scientific">Aspergillus felis</name>
    <dbReference type="NCBI Taxonomy" id="1287682"/>
    <lineage>
        <taxon>Eukaryota</taxon>
        <taxon>Fungi</taxon>
        <taxon>Dikarya</taxon>
        <taxon>Ascomycota</taxon>
        <taxon>Pezizomycotina</taxon>
        <taxon>Eurotiomycetes</taxon>
        <taxon>Eurotiomycetidae</taxon>
        <taxon>Eurotiales</taxon>
        <taxon>Aspergillaceae</taxon>
        <taxon>Aspergillus</taxon>
        <taxon>Aspergillus subgen. Fumigati</taxon>
    </lineage>
</organism>
<name>A0A8H6QSX7_9EURO</name>
<reference evidence="1" key="1">
    <citation type="submission" date="2020-06" db="EMBL/GenBank/DDBJ databases">
        <title>Draft genome sequences of strains closely related to Aspergillus parafelis and Aspergillus hiratsukae.</title>
        <authorList>
            <person name="Dos Santos R.A.C."/>
            <person name="Rivero-Menendez O."/>
            <person name="Steenwyk J.L."/>
            <person name="Mead M.E."/>
            <person name="Goldman G.H."/>
            <person name="Alastruey-Izquierdo A."/>
            <person name="Rokas A."/>
        </authorList>
    </citation>
    <scope>NUCLEOTIDE SEQUENCE</scope>
    <source>
        <strain evidence="1">CNM-CM7691</strain>
    </source>
</reference>
<dbReference type="Proteomes" id="UP000641853">
    <property type="component" value="Unassembled WGS sequence"/>
</dbReference>
<protein>
    <submittedName>
        <fullName evidence="1">Uncharacterized protein</fullName>
    </submittedName>
</protein>
<dbReference type="EMBL" id="JACBAG010001858">
    <property type="protein sequence ID" value="KAF7179581.1"/>
    <property type="molecule type" value="Genomic_DNA"/>
</dbReference>
<dbReference type="AlphaFoldDB" id="A0A8H6QSX7"/>
<comment type="caution">
    <text evidence="1">The sequence shown here is derived from an EMBL/GenBank/DDBJ whole genome shotgun (WGS) entry which is preliminary data.</text>
</comment>
<gene>
    <name evidence="1" type="ORF">CNMCM7691_008629</name>
</gene>
<sequence length="236" mass="26878">MHLLLSRVPSIWKSLTAFCSQSQSQEYIKSVRNIEDSWCTLQDCSSTDDNESTIETSFDLSMKIKCDLNGTVKFEIPSRQSSTAVEQEPPAPKEALHHYRIFPDYGTDFLWFNVADPSYDPHDTYVDPSEVLSRMHPSVAQGYDSWVRAYNNNFKARCEDTQDYSANVFSTPSEYVAWLVTGYLLAWRIALDPRVGSVEYLPERVPYVLEKGKETAATVAFLEEQAMLLANPMSRS</sequence>